<evidence type="ECO:0000256" key="1">
    <source>
        <dbReference type="SAM" id="MobiDB-lite"/>
    </source>
</evidence>
<feature type="region of interest" description="Disordered" evidence="1">
    <location>
        <begin position="388"/>
        <end position="408"/>
    </location>
</feature>
<dbReference type="EMBL" id="CAXAMN010000002">
    <property type="protein sequence ID" value="CAK8985467.1"/>
    <property type="molecule type" value="Genomic_DNA"/>
</dbReference>
<keyword evidence="2" id="KW-0812">Transmembrane</keyword>
<feature type="region of interest" description="Disordered" evidence="1">
    <location>
        <begin position="1"/>
        <end position="34"/>
    </location>
</feature>
<feature type="transmembrane region" description="Helical" evidence="2">
    <location>
        <begin position="364"/>
        <end position="384"/>
    </location>
</feature>
<feature type="transmembrane region" description="Helical" evidence="2">
    <location>
        <begin position="465"/>
        <end position="482"/>
    </location>
</feature>
<feature type="transmembrane region" description="Helical" evidence="2">
    <location>
        <begin position="424"/>
        <end position="444"/>
    </location>
</feature>
<accession>A0ABP0H5H6</accession>
<evidence type="ECO:0000256" key="2">
    <source>
        <dbReference type="SAM" id="Phobius"/>
    </source>
</evidence>
<organism evidence="3 4">
    <name type="scientific">Durusdinium trenchii</name>
    <dbReference type="NCBI Taxonomy" id="1381693"/>
    <lineage>
        <taxon>Eukaryota</taxon>
        <taxon>Sar</taxon>
        <taxon>Alveolata</taxon>
        <taxon>Dinophyceae</taxon>
        <taxon>Suessiales</taxon>
        <taxon>Symbiodiniaceae</taxon>
        <taxon>Durusdinium</taxon>
    </lineage>
</organism>
<dbReference type="PANTHER" id="PTHR36840:SF1">
    <property type="entry name" value="BLL5714 PROTEIN"/>
    <property type="match status" value="1"/>
</dbReference>
<protein>
    <submittedName>
        <fullName evidence="3">Uncharacterized protein</fullName>
    </submittedName>
</protein>
<keyword evidence="2" id="KW-1133">Transmembrane helix</keyword>
<keyword evidence="4" id="KW-1185">Reference proteome</keyword>
<evidence type="ECO:0000313" key="3">
    <source>
        <dbReference type="EMBL" id="CAK8985467.1"/>
    </source>
</evidence>
<name>A0ABP0H5H6_9DINO</name>
<evidence type="ECO:0000313" key="4">
    <source>
        <dbReference type="Proteomes" id="UP001642484"/>
    </source>
</evidence>
<reference evidence="3 4" key="1">
    <citation type="submission" date="2024-02" db="EMBL/GenBank/DDBJ databases">
        <authorList>
            <person name="Chen Y."/>
            <person name="Shah S."/>
            <person name="Dougan E. K."/>
            <person name="Thang M."/>
            <person name="Chan C."/>
        </authorList>
    </citation>
    <scope>NUCLEOTIDE SEQUENCE [LARGE SCALE GENOMIC DNA]</scope>
</reference>
<feature type="transmembrane region" description="Helical" evidence="2">
    <location>
        <begin position="262"/>
        <end position="286"/>
    </location>
</feature>
<dbReference type="Proteomes" id="UP001642484">
    <property type="component" value="Unassembled WGS sequence"/>
</dbReference>
<dbReference type="Pfam" id="PF06772">
    <property type="entry name" value="LtrA"/>
    <property type="match status" value="1"/>
</dbReference>
<dbReference type="PANTHER" id="PTHR36840">
    <property type="entry name" value="BLL5714 PROTEIN"/>
    <property type="match status" value="1"/>
</dbReference>
<dbReference type="InterPro" id="IPR010640">
    <property type="entry name" value="Low_temperature_requirement_A"/>
</dbReference>
<feature type="transmembrane region" description="Helical" evidence="2">
    <location>
        <begin position="168"/>
        <end position="185"/>
    </location>
</feature>
<gene>
    <name evidence="3" type="ORF">CCMP2556_LOCUS140</name>
</gene>
<keyword evidence="2" id="KW-0472">Membrane</keyword>
<proteinExistence type="predicted"/>
<feature type="transmembrane region" description="Helical" evidence="2">
    <location>
        <begin position="136"/>
        <end position="156"/>
    </location>
</feature>
<sequence length="580" mass="64992">MDPEDGRSPGRSGRASLEIGRIRSSQASSVSPHRRSFVQHALSEMAEQALSSAVKVIETKKEWATRQKLADSERFHTTAAYPLHHLWRQPRLRHNPDHPEEHGEMHEHWIELFNDLIMVAMLSNLSHTFEVGGQTFTNYGLCVVLWVVMMQSVHFVSYVVNVWQVDDFVLLICCFLVTTGTMLMSSGMKTDAHPPCIASWHENEKYVNRFQNGMMLSAGAQLVVLAQASFFEPRARSHAVVMACGNLLRLLILLLVPGLTKYVFMAVVVVLVYFALWNYTSILSLLDLNHLRARMDLMVLVSLGEWVITTILREYQMSAVVAQTALDLMLAAEYFNTRQHGHDAVLAMSARTPLALLRLESVELFLLQSLALCLFFFPATFTVATEFENQHPTDSETGRRLGGGDDDGGHGHAPHAPCNVDKTWTLSALRMHTATILCIVRFLLLFLRHVRKCKIAEIPKPGKKFYVRCALCLVHVAIPLAGELGWSSYLANISIESLLGLHAVVVFADVVAELSLHQIANSTTRCALCCPRCDASFELEKRYVGTLPLLPAPLEMLYIANTKEHCCNRQPGELEGNRSY</sequence>
<comment type="caution">
    <text evidence="3">The sequence shown here is derived from an EMBL/GenBank/DDBJ whole genome shotgun (WGS) entry which is preliminary data.</text>
</comment>
<feature type="transmembrane region" description="Helical" evidence="2">
    <location>
        <begin position="239"/>
        <end position="256"/>
    </location>
</feature>